<evidence type="ECO:0000313" key="1">
    <source>
        <dbReference type="EMBL" id="VVE55780.1"/>
    </source>
</evidence>
<keyword evidence="2" id="KW-1185">Reference proteome</keyword>
<dbReference type="EMBL" id="CABPSM010000024">
    <property type="protein sequence ID" value="VVE55780.1"/>
    <property type="molecule type" value="Genomic_DNA"/>
</dbReference>
<sequence length="148" mass="15769">MRGDTSKTQESKKRYRVKNWAAYNTGLINRGNATIWINEAALARPKCAGGTLPPIYTLVRGHSYAYDKGCLVEGGSSSSLVPMMNVLRAVGVTPKALADLDFAFKLAPTLGLIPATAPDILACKAWFAANAPGLNVFLGDGISHYARA</sequence>
<proteinExistence type="predicted"/>
<organism evidence="1 2">
    <name type="scientific">Pandoraea horticolens</name>
    <dbReference type="NCBI Taxonomy" id="2508298"/>
    <lineage>
        <taxon>Bacteria</taxon>
        <taxon>Pseudomonadati</taxon>
        <taxon>Pseudomonadota</taxon>
        <taxon>Betaproteobacteria</taxon>
        <taxon>Burkholderiales</taxon>
        <taxon>Burkholderiaceae</taxon>
        <taxon>Pandoraea</taxon>
    </lineage>
</organism>
<name>A0A5E4Z5Z0_9BURK</name>
<reference evidence="1 2" key="1">
    <citation type="submission" date="2019-08" db="EMBL/GenBank/DDBJ databases">
        <authorList>
            <person name="Peeters C."/>
        </authorList>
    </citation>
    <scope>NUCLEOTIDE SEQUENCE [LARGE SCALE GENOMIC DNA]</scope>
    <source>
        <strain evidence="1 2">LMG 31112</strain>
    </source>
</reference>
<evidence type="ECO:0000313" key="2">
    <source>
        <dbReference type="Proteomes" id="UP000343317"/>
    </source>
</evidence>
<dbReference type="Proteomes" id="UP000343317">
    <property type="component" value="Unassembled WGS sequence"/>
</dbReference>
<gene>
    <name evidence="1" type="ORF">PHO31112_05029</name>
</gene>
<dbReference type="AlphaFoldDB" id="A0A5E4Z5Z0"/>
<accession>A0A5E4Z5Z0</accession>
<protein>
    <submittedName>
        <fullName evidence="1">Transposase</fullName>
    </submittedName>
</protein>